<evidence type="ECO:0000313" key="3">
    <source>
        <dbReference type="Proteomes" id="UP001317742"/>
    </source>
</evidence>
<protein>
    <recommendedName>
        <fullName evidence="4">Molecular chaperone TorD</fullName>
    </recommendedName>
</protein>
<organism evidence="2 3">
    <name type="scientific">Pseudodesulfovibrio nedwellii</name>
    <dbReference type="NCBI Taxonomy" id="2973072"/>
    <lineage>
        <taxon>Bacteria</taxon>
        <taxon>Pseudomonadati</taxon>
        <taxon>Thermodesulfobacteriota</taxon>
        <taxon>Desulfovibrionia</taxon>
        <taxon>Desulfovibrionales</taxon>
        <taxon>Desulfovibrionaceae</taxon>
    </lineage>
</organism>
<evidence type="ECO:0000313" key="2">
    <source>
        <dbReference type="EMBL" id="BDQ37236.1"/>
    </source>
</evidence>
<dbReference type="EMBL" id="AP026709">
    <property type="protein sequence ID" value="BDQ37236.1"/>
    <property type="molecule type" value="Genomic_DNA"/>
</dbReference>
<evidence type="ECO:0008006" key="4">
    <source>
        <dbReference type="Google" id="ProtNLM"/>
    </source>
</evidence>
<gene>
    <name evidence="2" type="ORF">SYK_15960</name>
</gene>
<proteinExistence type="predicted"/>
<dbReference type="PANTHER" id="PTHR34227:SF1">
    <property type="entry name" value="DIMETHYL SULFOXIDE REDUCTASE CHAPERONE-RELATED"/>
    <property type="match status" value="1"/>
</dbReference>
<keyword evidence="1" id="KW-0143">Chaperone</keyword>
<dbReference type="Proteomes" id="UP001317742">
    <property type="component" value="Chromosome"/>
</dbReference>
<evidence type="ECO:0000256" key="1">
    <source>
        <dbReference type="ARBA" id="ARBA00023186"/>
    </source>
</evidence>
<dbReference type="PANTHER" id="PTHR34227">
    <property type="entry name" value="CHAPERONE PROTEIN YCDY"/>
    <property type="match status" value="1"/>
</dbReference>
<accession>A0ABN6S619</accession>
<dbReference type="InterPro" id="IPR050289">
    <property type="entry name" value="TorD/DmsD_chaperones"/>
</dbReference>
<dbReference type="InterPro" id="IPR020945">
    <property type="entry name" value="DMSO/NO3_reduct_chaperone"/>
</dbReference>
<keyword evidence="3" id="KW-1185">Reference proteome</keyword>
<reference evidence="2 3" key="1">
    <citation type="submission" date="2022-08" db="EMBL/GenBank/DDBJ databases">
        <title>Genome Sequence of the sulphate-reducing bacterium, Pseudodesulfovibrio sp. SYK.</title>
        <authorList>
            <person name="Kondo R."/>
            <person name="Kataoka T."/>
        </authorList>
    </citation>
    <scope>NUCLEOTIDE SEQUENCE [LARGE SCALE GENOMIC DNA]</scope>
    <source>
        <strain evidence="2 3">SYK</strain>
    </source>
</reference>
<dbReference type="RefSeq" id="WP_281763093.1">
    <property type="nucleotide sequence ID" value="NZ_AP026709.1"/>
</dbReference>
<name>A0ABN6S619_9BACT</name>
<dbReference type="InterPro" id="IPR036411">
    <property type="entry name" value="TorD-like_sf"/>
</dbReference>
<dbReference type="Gene3D" id="1.10.3480.10">
    <property type="entry name" value="TorD-like"/>
    <property type="match status" value="1"/>
</dbReference>
<dbReference type="Pfam" id="PF02613">
    <property type="entry name" value="Nitrate_red_del"/>
    <property type="match status" value="1"/>
</dbReference>
<sequence length="233" mass="26390">MNRSFGSEDIDMTAKTCEFLSVLLNEKPTEAFVEQLRKNGAEFRARHEVPNGKGPLDEGICQMFQYVEATKDKTVLEVSRELAVSWTRIFRGIAPGYSPLPPCEAFYVADGNQEVQLKIFLELTKEYSTSGLVVDAMCVHRPDYVGVEMAFVHSFLKQEAAFLKEKDFTKAQECRESCRRFAANHLENWFPLFCKEAEKYSDSGFYQGLLISLAGFVSMLARGEEDMSSTCVH</sequence>
<dbReference type="SUPFAM" id="SSF89155">
    <property type="entry name" value="TorD-like"/>
    <property type="match status" value="1"/>
</dbReference>